<dbReference type="AlphaFoldDB" id="A0A7W6IRQ8"/>
<dbReference type="InterPro" id="IPR008920">
    <property type="entry name" value="TF_FadR/GntR_C"/>
</dbReference>
<dbReference type="PANTHER" id="PTHR43537">
    <property type="entry name" value="TRANSCRIPTIONAL REGULATOR, GNTR FAMILY"/>
    <property type="match status" value="1"/>
</dbReference>
<keyword evidence="3" id="KW-0804">Transcription</keyword>
<sequence length="241" mass="26906">MANQPTPMKLGSGTDALSRQIYRVLSARIIAFELKPFEALSEVGIASELGVSRTPTREALLRLSDIGLVEVLPQRGTFVTPLREPDLERSQFLREALELALLKRVFQLGRHKELAGRLELEIGIQETCARLGEMERFYESDENFHALISDAAGLAHIKSEIDRAKVHMDRFRRLMVNGVDDMNLVLEQHKAITETIAAGNAAASGKALQVHLQRVLRLTDAAKAAFPQYFAFEGSLRRSSR</sequence>
<dbReference type="InterPro" id="IPR011711">
    <property type="entry name" value="GntR_C"/>
</dbReference>
<dbReference type="PROSITE" id="PS50949">
    <property type="entry name" value="HTH_GNTR"/>
    <property type="match status" value="1"/>
</dbReference>
<evidence type="ECO:0000313" key="6">
    <source>
        <dbReference type="Proteomes" id="UP000547011"/>
    </source>
</evidence>
<dbReference type="InterPro" id="IPR036390">
    <property type="entry name" value="WH_DNA-bd_sf"/>
</dbReference>
<keyword evidence="2 5" id="KW-0238">DNA-binding</keyword>
<dbReference type="InterPro" id="IPR036388">
    <property type="entry name" value="WH-like_DNA-bd_sf"/>
</dbReference>
<dbReference type="Gene3D" id="1.20.120.530">
    <property type="entry name" value="GntR ligand-binding domain-like"/>
    <property type="match status" value="1"/>
</dbReference>
<reference evidence="5 6" key="1">
    <citation type="submission" date="2020-08" db="EMBL/GenBank/DDBJ databases">
        <title>Genomic Encyclopedia of Type Strains, Phase IV (KMG-IV): sequencing the most valuable type-strain genomes for metagenomic binning, comparative biology and taxonomic classification.</title>
        <authorList>
            <person name="Goeker M."/>
        </authorList>
    </citation>
    <scope>NUCLEOTIDE SEQUENCE [LARGE SCALE GENOMIC DNA]</scope>
    <source>
        <strain evidence="5 6">DSM 23447</strain>
    </source>
</reference>
<dbReference type="SUPFAM" id="SSF48008">
    <property type="entry name" value="GntR ligand-binding domain-like"/>
    <property type="match status" value="1"/>
</dbReference>
<dbReference type="SMART" id="SM00895">
    <property type="entry name" value="FCD"/>
    <property type="match status" value="1"/>
</dbReference>
<evidence type="ECO:0000256" key="1">
    <source>
        <dbReference type="ARBA" id="ARBA00023015"/>
    </source>
</evidence>
<dbReference type="SMART" id="SM00345">
    <property type="entry name" value="HTH_GNTR"/>
    <property type="match status" value="1"/>
</dbReference>
<dbReference type="InterPro" id="IPR000524">
    <property type="entry name" value="Tscrpt_reg_HTH_GntR"/>
</dbReference>
<dbReference type="CDD" id="cd07377">
    <property type="entry name" value="WHTH_GntR"/>
    <property type="match status" value="1"/>
</dbReference>
<evidence type="ECO:0000256" key="3">
    <source>
        <dbReference type="ARBA" id="ARBA00023163"/>
    </source>
</evidence>
<dbReference type="Proteomes" id="UP000547011">
    <property type="component" value="Unassembled WGS sequence"/>
</dbReference>
<dbReference type="GO" id="GO:0003700">
    <property type="term" value="F:DNA-binding transcription factor activity"/>
    <property type="evidence" value="ECO:0007669"/>
    <property type="project" value="InterPro"/>
</dbReference>
<organism evidence="5 6">
    <name type="scientific">Devosia subaequoris</name>
    <dbReference type="NCBI Taxonomy" id="395930"/>
    <lineage>
        <taxon>Bacteria</taxon>
        <taxon>Pseudomonadati</taxon>
        <taxon>Pseudomonadota</taxon>
        <taxon>Alphaproteobacteria</taxon>
        <taxon>Hyphomicrobiales</taxon>
        <taxon>Devosiaceae</taxon>
        <taxon>Devosia</taxon>
    </lineage>
</organism>
<proteinExistence type="predicted"/>
<evidence type="ECO:0000259" key="4">
    <source>
        <dbReference type="PROSITE" id="PS50949"/>
    </source>
</evidence>
<dbReference type="Pfam" id="PF07729">
    <property type="entry name" value="FCD"/>
    <property type="match status" value="1"/>
</dbReference>
<keyword evidence="1" id="KW-0805">Transcription regulation</keyword>
<protein>
    <submittedName>
        <fullName evidence="5">DNA-binding GntR family transcriptional regulator</fullName>
    </submittedName>
</protein>
<dbReference type="SUPFAM" id="SSF46785">
    <property type="entry name" value="Winged helix' DNA-binding domain"/>
    <property type="match status" value="1"/>
</dbReference>
<evidence type="ECO:0000256" key="2">
    <source>
        <dbReference type="ARBA" id="ARBA00023125"/>
    </source>
</evidence>
<dbReference type="RefSeq" id="WP_183312751.1">
    <property type="nucleotide sequence ID" value="NZ_JACIEW010000015.1"/>
</dbReference>
<feature type="domain" description="HTH gntR-type" evidence="4">
    <location>
        <begin position="15"/>
        <end position="82"/>
    </location>
</feature>
<accession>A0A7W6IRQ8</accession>
<dbReference type="EMBL" id="JACIEW010000015">
    <property type="protein sequence ID" value="MBB4054006.1"/>
    <property type="molecule type" value="Genomic_DNA"/>
</dbReference>
<keyword evidence="6" id="KW-1185">Reference proteome</keyword>
<dbReference type="Pfam" id="PF00392">
    <property type="entry name" value="GntR"/>
    <property type="match status" value="1"/>
</dbReference>
<dbReference type="GO" id="GO:0003677">
    <property type="term" value="F:DNA binding"/>
    <property type="evidence" value="ECO:0007669"/>
    <property type="project" value="UniProtKB-KW"/>
</dbReference>
<comment type="caution">
    <text evidence="5">The sequence shown here is derived from an EMBL/GenBank/DDBJ whole genome shotgun (WGS) entry which is preliminary data.</text>
</comment>
<dbReference type="Gene3D" id="1.10.10.10">
    <property type="entry name" value="Winged helix-like DNA-binding domain superfamily/Winged helix DNA-binding domain"/>
    <property type="match status" value="1"/>
</dbReference>
<dbReference type="PANTHER" id="PTHR43537:SF45">
    <property type="entry name" value="GNTR FAMILY REGULATORY PROTEIN"/>
    <property type="match status" value="1"/>
</dbReference>
<evidence type="ECO:0000313" key="5">
    <source>
        <dbReference type="EMBL" id="MBB4054006.1"/>
    </source>
</evidence>
<gene>
    <name evidence="5" type="ORF">GGR20_003678</name>
</gene>
<name>A0A7W6IRQ8_9HYPH</name>